<dbReference type="AlphaFoldDB" id="A0A6S7KCD0"/>
<accession>A0A6S7KCD0</accession>
<dbReference type="Proteomes" id="UP001152795">
    <property type="component" value="Unassembled WGS sequence"/>
</dbReference>
<comment type="caution">
    <text evidence="1">The sequence shown here is derived from an EMBL/GenBank/DDBJ whole genome shotgun (WGS) entry which is preliminary data.</text>
</comment>
<name>A0A6S7KCD0_PARCT</name>
<dbReference type="OrthoDB" id="5987117at2759"/>
<protein>
    <submittedName>
        <fullName evidence="1">Uncharacterized protein</fullName>
    </submittedName>
</protein>
<evidence type="ECO:0000313" key="2">
    <source>
        <dbReference type="Proteomes" id="UP001152795"/>
    </source>
</evidence>
<keyword evidence="2" id="KW-1185">Reference proteome</keyword>
<proteinExistence type="predicted"/>
<organism evidence="1 2">
    <name type="scientific">Paramuricea clavata</name>
    <name type="common">Red gorgonian</name>
    <name type="synonym">Violescent sea-whip</name>
    <dbReference type="NCBI Taxonomy" id="317549"/>
    <lineage>
        <taxon>Eukaryota</taxon>
        <taxon>Metazoa</taxon>
        <taxon>Cnidaria</taxon>
        <taxon>Anthozoa</taxon>
        <taxon>Octocorallia</taxon>
        <taxon>Malacalcyonacea</taxon>
        <taxon>Plexauridae</taxon>
        <taxon>Paramuricea</taxon>
    </lineage>
</organism>
<sequence>MLLRGTYKQIVHAAWTNNHIKSSLIELMIKDVEKDSTKLCSKKNPSILRTTDKQCMLSFSMEKVSDEIKERAPIFHSVLSAASINSRSKATKEKSHFGPTAMAAAVCLKSRSRYMTANTLARLGPLKLTTSHTYVYKKLDEFGIDYYDHILESVKRQGEFLKQQQEQKTSVNPELAKSHQNRNLIVPDVGRKLVFDNMDYRHEVHYMTEEHQSVDNHCATVMAVENHVSGSHFSGVLNWKMTNAFHLIVTMINNERTTLFWVGVL</sequence>
<dbReference type="EMBL" id="CACRXK020026899">
    <property type="protein sequence ID" value="CAB4040514.1"/>
    <property type="molecule type" value="Genomic_DNA"/>
</dbReference>
<reference evidence="1" key="1">
    <citation type="submission" date="2020-04" db="EMBL/GenBank/DDBJ databases">
        <authorList>
            <person name="Alioto T."/>
            <person name="Alioto T."/>
            <person name="Gomez Garrido J."/>
        </authorList>
    </citation>
    <scope>NUCLEOTIDE SEQUENCE</scope>
    <source>
        <strain evidence="1">A484AB</strain>
    </source>
</reference>
<gene>
    <name evidence="1" type="ORF">PACLA_8A078621</name>
</gene>
<evidence type="ECO:0000313" key="1">
    <source>
        <dbReference type="EMBL" id="CAB4040514.1"/>
    </source>
</evidence>